<dbReference type="HOGENOM" id="CLU_735667_0_0_1"/>
<dbReference type="AlphaFoldDB" id="A0A010Q2D2"/>
<gene>
    <name evidence="1" type="ORF">CFIO01_08834</name>
</gene>
<dbReference type="OrthoDB" id="4791564at2759"/>
<evidence type="ECO:0000313" key="1">
    <source>
        <dbReference type="EMBL" id="EXF73952.1"/>
    </source>
</evidence>
<accession>A0A010Q2D2</accession>
<reference evidence="1 2" key="1">
    <citation type="submission" date="2014-02" db="EMBL/GenBank/DDBJ databases">
        <title>The genome sequence of Colletotrichum fioriniae PJ7.</title>
        <authorList>
            <person name="Baroncelli R."/>
            <person name="Thon M.R."/>
        </authorList>
    </citation>
    <scope>NUCLEOTIDE SEQUENCE [LARGE SCALE GENOMIC DNA]</scope>
    <source>
        <strain evidence="1 2">PJ7</strain>
    </source>
</reference>
<dbReference type="EMBL" id="JARH01001028">
    <property type="protein sequence ID" value="EXF73952.1"/>
    <property type="molecule type" value="Genomic_DNA"/>
</dbReference>
<sequence>MDVLAQFTSISLQGMSRRNPSLEVLDTDPGSKEHYGEYTITMSASTTTSDAKMASFMDISSLSKALPVVKGPKDPKHKVFELVFDHLLNQAEQKTDSILYWTSRDPTPDAKSRLTVFDQVDYAALGNRAPQRKRFRIVGILNQIDRRSRIKFKLVFRPWEMIYVEGAEPGFVRVGWICPTRDHFLIFVGERESIPYLYAALMRPRPANCLITHSIQSVRIFITELYRYAYGKDFEAILQLPNLKQVAIDVGVIRILNTPKRKRHQHNTELPLDSRLFPSLIEWERKYRQEMKPVWAKLEQKDIKLVCYAPGAGDVELLELVHKNDGSVRMRFLDPVCHCYDNQRHLVVLAMKADNGGQLNMLSREDLARGGEFRSV</sequence>
<dbReference type="KEGG" id="cfj:CFIO01_08834"/>
<proteinExistence type="predicted"/>
<dbReference type="eggNOG" id="ENOG502QYPB">
    <property type="taxonomic scope" value="Eukaryota"/>
</dbReference>
<dbReference type="Proteomes" id="UP000020467">
    <property type="component" value="Unassembled WGS sequence"/>
</dbReference>
<evidence type="ECO:0000313" key="2">
    <source>
        <dbReference type="Proteomes" id="UP000020467"/>
    </source>
</evidence>
<protein>
    <submittedName>
        <fullName evidence="1">Uncharacterized protein</fullName>
    </submittedName>
</protein>
<name>A0A010Q2D2_9PEZI</name>
<comment type="caution">
    <text evidence="1">The sequence shown here is derived from an EMBL/GenBank/DDBJ whole genome shotgun (WGS) entry which is preliminary data.</text>
</comment>
<keyword evidence="2" id="KW-1185">Reference proteome</keyword>
<organism evidence="1 2">
    <name type="scientific">Colletotrichum fioriniae PJ7</name>
    <dbReference type="NCBI Taxonomy" id="1445577"/>
    <lineage>
        <taxon>Eukaryota</taxon>
        <taxon>Fungi</taxon>
        <taxon>Dikarya</taxon>
        <taxon>Ascomycota</taxon>
        <taxon>Pezizomycotina</taxon>
        <taxon>Sordariomycetes</taxon>
        <taxon>Hypocreomycetidae</taxon>
        <taxon>Glomerellales</taxon>
        <taxon>Glomerellaceae</taxon>
        <taxon>Colletotrichum</taxon>
        <taxon>Colletotrichum acutatum species complex</taxon>
    </lineage>
</organism>